<evidence type="ECO:0000313" key="2">
    <source>
        <dbReference type="EMBL" id="CEK67066.1"/>
    </source>
</evidence>
<accession>A0A0B6ZGS6</accession>
<dbReference type="AlphaFoldDB" id="A0A0B6ZGS6"/>
<feature type="non-terminal residue" evidence="2">
    <location>
        <position position="216"/>
    </location>
</feature>
<feature type="region of interest" description="Disordered" evidence="1">
    <location>
        <begin position="1"/>
        <end position="35"/>
    </location>
</feature>
<feature type="compositionally biased region" description="Basic residues" evidence="1">
    <location>
        <begin position="1"/>
        <end position="10"/>
    </location>
</feature>
<sequence length="216" mass="24430">PKNAKLRKLRNGTSAPSVSSSSPKRSKKSSQRQSTSKLLPFSSLMSSNYLNYLTPTKIIALVTTVSALFVLLHQNCDINWHIFANIAWIHNIFSLLEVESKSSGWRLPDIDIIQKYGSNICTVERVSINDLPPERFEAEFRFQKPVLVTFSNGAKDWTEPQKWSRTELSKAYSQWTIHSGQSLEIVRKGGNAKHASSFQEFITKLMADQKNGTQEP</sequence>
<feature type="non-terminal residue" evidence="2">
    <location>
        <position position="1"/>
    </location>
</feature>
<proteinExistence type="predicted"/>
<reference evidence="2" key="1">
    <citation type="submission" date="2014-12" db="EMBL/GenBank/DDBJ databases">
        <title>Insight into the proteome of Arion vulgaris.</title>
        <authorList>
            <person name="Aradska J."/>
            <person name="Bulat T."/>
            <person name="Smidak R."/>
            <person name="Sarate P."/>
            <person name="Gangsoo J."/>
            <person name="Sialana F."/>
            <person name="Bilban M."/>
            <person name="Lubec G."/>
        </authorList>
    </citation>
    <scope>NUCLEOTIDE SEQUENCE</scope>
    <source>
        <tissue evidence="2">Skin</tissue>
    </source>
</reference>
<dbReference type="Gene3D" id="2.60.120.650">
    <property type="entry name" value="Cupin"/>
    <property type="match status" value="1"/>
</dbReference>
<name>A0A0B6ZGS6_9EUPU</name>
<feature type="compositionally biased region" description="Low complexity" evidence="1">
    <location>
        <begin position="13"/>
        <end position="23"/>
    </location>
</feature>
<evidence type="ECO:0000256" key="1">
    <source>
        <dbReference type="SAM" id="MobiDB-lite"/>
    </source>
</evidence>
<gene>
    <name evidence="2" type="primary">ORF61210</name>
</gene>
<dbReference type="EMBL" id="HACG01020201">
    <property type="protein sequence ID" value="CEK67066.1"/>
    <property type="molecule type" value="Transcribed_RNA"/>
</dbReference>
<organism evidence="2">
    <name type="scientific">Arion vulgaris</name>
    <dbReference type="NCBI Taxonomy" id="1028688"/>
    <lineage>
        <taxon>Eukaryota</taxon>
        <taxon>Metazoa</taxon>
        <taxon>Spiralia</taxon>
        <taxon>Lophotrochozoa</taxon>
        <taxon>Mollusca</taxon>
        <taxon>Gastropoda</taxon>
        <taxon>Heterobranchia</taxon>
        <taxon>Euthyneura</taxon>
        <taxon>Panpulmonata</taxon>
        <taxon>Eupulmonata</taxon>
        <taxon>Stylommatophora</taxon>
        <taxon>Helicina</taxon>
        <taxon>Arionoidea</taxon>
        <taxon>Arionidae</taxon>
        <taxon>Arion</taxon>
    </lineage>
</organism>
<protein>
    <submittedName>
        <fullName evidence="2">Uncharacterized protein</fullName>
    </submittedName>
</protein>